<keyword evidence="1" id="KW-0378">Hydrolase</keyword>
<evidence type="ECO:0000313" key="1">
    <source>
        <dbReference type="EMBL" id="GLR13521.1"/>
    </source>
</evidence>
<keyword evidence="1" id="KW-0255">Endonuclease</keyword>
<dbReference type="Proteomes" id="UP001156706">
    <property type="component" value="Unassembled WGS sequence"/>
</dbReference>
<accession>A0ABQ5YEV4</accession>
<proteinExistence type="predicted"/>
<dbReference type="Gene3D" id="3.30.2170.10">
    <property type="entry name" value="archaeoglobus fulgidus dsm 4304 superfamily"/>
    <property type="match status" value="1"/>
</dbReference>
<dbReference type="InterPro" id="IPR007581">
    <property type="entry name" value="Endonuclease-V"/>
</dbReference>
<gene>
    <name evidence="1" type="ORF">GCM10007907_23110</name>
</gene>
<keyword evidence="1" id="KW-0540">Nuclease</keyword>
<reference evidence="2" key="1">
    <citation type="journal article" date="2019" name="Int. J. Syst. Evol. Microbiol.">
        <title>The Global Catalogue of Microorganisms (GCM) 10K type strain sequencing project: providing services to taxonomists for standard genome sequencing and annotation.</title>
        <authorList>
            <consortium name="The Broad Institute Genomics Platform"/>
            <consortium name="The Broad Institute Genome Sequencing Center for Infectious Disease"/>
            <person name="Wu L."/>
            <person name="Ma J."/>
        </authorList>
    </citation>
    <scope>NUCLEOTIDE SEQUENCE [LARGE SCALE GENOMIC DNA]</scope>
    <source>
        <strain evidence="2">NBRC 110044</strain>
    </source>
</reference>
<comment type="caution">
    <text evidence="1">The sequence shown here is derived from an EMBL/GenBank/DDBJ whole genome shotgun (WGS) entry which is preliminary data.</text>
</comment>
<sequence length="166" mass="17906">MILAVDVDYAESGARVAGVMFKEWQDAAPDAIYVSEVADVAGYIPGQFYKRELPCILKLLAEHALLPDLIVIDGHVYLDGEAAPGLGAHLYHSLQGELPVVGVAKTAYAGISSECEVYRGESGKPLYVSCVGMAIEEAKQKVASMHGPYRIPTLLKKVDQVCRGRD</sequence>
<dbReference type="RefSeq" id="WP_284196620.1">
    <property type="nucleotide sequence ID" value="NZ_BSOG01000002.1"/>
</dbReference>
<name>A0ABQ5YEV4_9NEIS</name>
<protein>
    <submittedName>
        <fullName evidence="1">Endonuclease V</fullName>
    </submittedName>
</protein>
<keyword evidence="2" id="KW-1185">Reference proteome</keyword>
<dbReference type="EMBL" id="BSOG01000002">
    <property type="protein sequence ID" value="GLR13521.1"/>
    <property type="molecule type" value="Genomic_DNA"/>
</dbReference>
<dbReference type="GO" id="GO:0004519">
    <property type="term" value="F:endonuclease activity"/>
    <property type="evidence" value="ECO:0007669"/>
    <property type="project" value="UniProtKB-KW"/>
</dbReference>
<dbReference type="Pfam" id="PF04493">
    <property type="entry name" value="Endonuclease_5"/>
    <property type="match status" value="1"/>
</dbReference>
<organism evidence="1 2">
    <name type="scientific">Chitinimonas prasina</name>
    <dbReference type="NCBI Taxonomy" id="1434937"/>
    <lineage>
        <taxon>Bacteria</taxon>
        <taxon>Pseudomonadati</taxon>
        <taxon>Pseudomonadota</taxon>
        <taxon>Betaproteobacteria</taxon>
        <taxon>Neisseriales</taxon>
        <taxon>Chitinibacteraceae</taxon>
        <taxon>Chitinimonas</taxon>
    </lineage>
</organism>
<evidence type="ECO:0000313" key="2">
    <source>
        <dbReference type="Proteomes" id="UP001156706"/>
    </source>
</evidence>